<protein>
    <submittedName>
        <fullName evidence="3">Uncharacterized protein</fullName>
    </submittedName>
</protein>
<keyword evidence="2" id="KW-0472">Membrane</keyword>
<reference evidence="3" key="1">
    <citation type="submission" date="2018-06" db="EMBL/GenBank/DDBJ databases">
        <authorList>
            <person name="Zhirakovskaya E."/>
        </authorList>
    </citation>
    <scope>NUCLEOTIDE SEQUENCE</scope>
</reference>
<evidence type="ECO:0000256" key="1">
    <source>
        <dbReference type="SAM" id="MobiDB-lite"/>
    </source>
</evidence>
<feature type="compositionally biased region" description="Basic and acidic residues" evidence="1">
    <location>
        <begin position="33"/>
        <end position="50"/>
    </location>
</feature>
<proteinExistence type="predicted"/>
<sequence length="292" mass="33895">MQNKVTIIIILLIIVSFYLLYKPDQNLVTQPEMPDKHLEPYNKSDTEAKTEQTVTTKPKQGIDEPAETYPAIYDSDPVVDANLIITRHSMCYNYLSDEYGNVKTAKELGRFERLLDKKQLQYHKKYYQYCQQLNQQHPEYKLTNLSAMQKQLSSAEPSSLWGKIIKGEVKAESLNAYEINDLLKQNSLAILSQAPKHLRHYYNQVIHWDLEDILQNHQYDYVKQIQQYAHQLYLCNLGADCSPNSSVLAMLCYLSSHSCGLNYEQYISQVLTPGQQADIQLTMGYLRNKYSF</sequence>
<name>A0A3B0VQU8_9ZZZZ</name>
<accession>A0A3B0VQU8</accession>
<keyword evidence="2" id="KW-0812">Transmembrane</keyword>
<evidence type="ECO:0000313" key="3">
    <source>
        <dbReference type="EMBL" id="VAW45925.1"/>
    </source>
</evidence>
<dbReference type="AlphaFoldDB" id="A0A3B0VQU8"/>
<keyword evidence="2" id="KW-1133">Transmembrane helix</keyword>
<feature type="transmembrane region" description="Helical" evidence="2">
    <location>
        <begin position="5"/>
        <end position="21"/>
    </location>
</feature>
<organism evidence="3">
    <name type="scientific">hydrothermal vent metagenome</name>
    <dbReference type="NCBI Taxonomy" id="652676"/>
    <lineage>
        <taxon>unclassified sequences</taxon>
        <taxon>metagenomes</taxon>
        <taxon>ecological metagenomes</taxon>
    </lineage>
</organism>
<gene>
    <name evidence="3" type="ORF">MNBD_GAMMA03-250</name>
</gene>
<evidence type="ECO:0000256" key="2">
    <source>
        <dbReference type="SAM" id="Phobius"/>
    </source>
</evidence>
<feature type="region of interest" description="Disordered" evidence="1">
    <location>
        <begin position="31"/>
        <end position="61"/>
    </location>
</feature>
<dbReference type="EMBL" id="UOFC01000082">
    <property type="protein sequence ID" value="VAW45925.1"/>
    <property type="molecule type" value="Genomic_DNA"/>
</dbReference>